<dbReference type="RefSeq" id="WP_105367315.1">
    <property type="nucleotide sequence ID" value="NZ_NEMB01000003.1"/>
</dbReference>
<sequence length="176" mass="20122">MGIPAFFIALFAVLILLAATVAVYFQVYKRHINRALEATEGKRTIMVSPYKAAIVLTIIVLFIGIVISYFAGYYYAYKQYEEDIWVMSDSDIQAFYAEVKKVDEHSLLVKGISLNDEDYQGEFQFNDLWEGLSVYRKDTPIKLSDLSEGDLFSIILLTDRMGNTNIFKIQLLTDVN</sequence>
<name>A0A2S8R6E9_9FIRM</name>
<keyword evidence="1" id="KW-0472">Membrane</keyword>
<organism evidence="2 3">
    <name type="scientific">Acetivibrio saccincola</name>
    <dbReference type="NCBI Taxonomy" id="1677857"/>
    <lineage>
        <taxon>Bacteria</taxon>
        <taxon>Bacillati</taxon>
        <taxon>Bacillota</taxon>
        <taxon>Clostridia</taxon>
        <taxon>Eubacteriales</taxon>
        <taxon>Oscillospiraceae</taxon>
        <taxon>Acetivibrio</taxon>
    </lineage>
</organism>
<gene>
    <name evidence="2" type="ORF">B9R14_00320</name>
</gene>
<dbReference type="Proteomes" id="UP000239720">
    <property type="component" value="Unassembled WGS sequence"/>
</dbReference>
<comment type="caution">
    <text evidence="2">The sequence shown here is derived from an EMBL/GenBank/DDBJ whole genome shotgun (WGS) entry which is preliminary data.</text>
</comment>
<feature type="transmembrane region" description="Helical" evidence="1">
    <location>
        <begin position="6"/>
        <end position="25"/>
    </location>
</feature>
<dbReference type="EMBL" id="NEMB01000003">
    <property type="protein sequence ID" value="PQQ65367.1"/>
    <property type="molecule type" value="Genomic_DNA"/>
</dbReference>
<feature type="transmembrane region" description="Helical" evidence="1">
    <location>
        <begin position="52"/>
        <end position="76"/>
    </location>
</feature>
<evidence type="ECO:0000313" key="2">
    <source>
        <dbReference type="EMBL" id="PQQ65367.1"/>
    </source>
</evidence>
<protein>
    <submittedName>
        <fullName evidence="2">Uncharacterized protein</fullName>
    </submittedName>
</protein>
<proteinExistence type="predicted"/>
<keyword evidence="1" id="KW-0812">Transmembrane</keyword>
<dbReference type="AlphaFoldDB" id="A0A2S8R6E9"/>
<reference evidence="2 3" key="1">
    <citation type="journal article" date="2018" name="Syst. Appl. Microbiol.">
        <title>Characterization and high-quality draft genome sequence of Herbivorax saccincola A7, an anaerobic, alkaliphilic, thermophilic, cellulolytic, and xylanolytic bacterium.</title>
        <authorList>
            <person name="Aikawa S."/>
            <person name="Baramee S."/>
            <person name="Sermsathanaswadi J."/>
            <person name="Thianheng P."/>
            <person name="Tachaapaikoon C."/>
            <person name="Shikata A."/>
            <person name="Waeonukul R."/>
            <person name="Pason P."/>
            <person name="Ratanakhanokchai K."/>
            <person name="Kosugi A."/>
        </authorList>
    </citation>
    <scope>NUCLEOTIDE SEQUENCE [LARGE SCALE GENOMIC DNA]</scope>
    <source>
        <strain evidence="2 3">A7</strain>
    </source>
</reference>
<accession>A0A2S8R6E9</accession>
<keyword evidence="1" id="KW-1133">Transmembrane helix</keyword>
<dbReference type="OrthoDB" id="2066000at2"/>
<evidence type="ECO:0000256" key="1">
    <source>
        <dbReference type="SAM" id="Phobius"/>
    </source>
</evidence>
<evidence type="ECO:0000313" key="3">
    <source>
        <dbReference type="Proteomes" id="UP000239720"/>
    </source>
</evidence>